<evidence type="ECO:0000256" key="1">
    <source>
        <dbReference type="ARBA" id="ARBA00004377"/>
    </source>
</evidence>
<name>A0A272EXC2_9RHOO</name>
<accession>A0A272EXC2</accession>
<dbReference type="Pfam" id="PF25963">
    <property type="entry name" value="Beta-barrel_AAEA"/>
    <property type="match status" value="1"/>
</dbReference>
<dbReference type="GO" id="GO:0046677">
    <property type="term" value="P:response to antibiotic"/>
    <property type="evidence" value="ECO:0007669"/>
    <property type="project" value="UniProtKB-ARBA"/>
</dbReference>
<keyword evidence="15" id="KW-1185">Reference proteome</keyword>
<dbReference type="InterPro" id="IPR058633">
    <property type="entry name" value="EmrA/FarA_HH"/>
</dbReference>
<dbReference type="Proteomes" id="UP000623509">
    <property type="component" value="Unassembled WGS sequence"/>
</dbReference>
<evidence type="ECO:0000313" key="13">
    <source>
        <dbReference type="EMBL" id="PAS94290.1"/>
    </source>
</evidence>
<evidence type="ECO:0000256" key="6">
    <source>
        <dbReference type="ARBA" id="ARBA00022692"/>
    </source>
</evidence>
<dbReference type="Gene3D" id="2.40.30.170">
    <property type="match status" value="1"/>
</dbReference>
<dbReference type="RefSeq" id="WP_095524291.1">
    <property type="nucleotide sequence ID" value="NZ_MDUX01000019.1"/>
</dbReference>
<keyword evidence="7" id="KW-1133">Transmembrane helix</keyword>
<evidence type="ECO:0000259" key="11">
    <source>
        <dbReference type="Pfam" id="PF25963"/>
    </source>
</evidence>
<keyword evidence="8" id="KW-0472">Membrane</keyword>
<dbReference type="Gene3D" id="2.40.50.100">
    <property type="match status" value="1"/>
</dbReference>
<dbReference type="AlphaFoldDB" id="A0A272EXC2"/>
<dbReference type="PANTHER" id="PTHR30386">
    <property type="entry name" value="MEMBRANE FUSION SUBUNIT OF EMRAB-TOLC MULTIDRUG EFFLUX PUMP"/>
    <property type="match status" value="1"/>
</dbReference>
<reference evidence="12 15" key="1">
    <citation type="submission" date="2016-08" db="EMBL/GenBank/DDBJ databases">
        <title>Candidatus Dactylopiibacterium carminicum genome sequence.</title>
        <authorList>
            <person name="Ramirez-Puebla S.T."/>
            <person name="Ormeno-Orrillo E."/>
            <person name="Vera-Ponce De Leon A."/>
            <person name="Luis L."/>
            <person name="Sanchez-Flores A."/>
            <person name="Monica R."/>
            <person name="Martinez-Romero E."/>
        </authorList>
    </citation>
    <scope>NUCLEOTIDE SEQUENCE [LARGE SCALE GENOMIC DNA]</scope>
    <source>
        <strain evidence="12">END1</strain>
    </source>
</reference>
<dbReference type="FunFam" id="2.40.30.170:FF:000003">
    <property type="entry name" value="Multidrug resistance protein A"/>
    <property type="match status" value="1"/>
</dbReference>
<dbReference type="OrthoDB" id="9811754at2"/>
<keyword evidence="6" id="KW-0812">Transmembrane</keyword>
<dbReference type="GO" id="GO:1990961">
    <property type="term" value="P:xenobiotic detoxification by transmembrane export across the plasma membrane"/>
    <property type="evidence" value="ECO:0007669"/>
    <property type="project" value="UniProtKB-ARBA"/>
</dbReference>
<dbReference type="InterPro" id="IPR050739">
    <property type="entry name" value="MFP"/>
</dbReference>
<dbReference type="SUPFAM" id="SSF111369">
    <property type="entry name" value="HlyD-like secretion proteins"/>
    <property type="match status" value="2"/>
</dbReference>
<dbReference type="GO" id="GO:0015721">
    <property type="term" value="P:bile acid and bile salt transport"/>
    <property type="evidence" value="ECO:0007669"/>
    <property type="project" value="UniProtKB-ARBA"/>
</dbReference>
<comment type="caution">
    <text evidence="13">The sequence shown here is derived from an EMBL/GenBank/DDBJ whole genome shotgun (WGS) entry which is preliminary data.</text>
</comment>
<reference evidence="13 14" key="2">
    <citation type="submission" date="2017-07" db="EMBL/GenBank/DDBJ databases">
        <title>Candidatus Dactylopiibacterium carminicum, a nitrogen-fixing symbiont of the cochineal insect Dactylopius coccus and Dactylopius opuntiae (Hemiptera: Coccoidea: Dactylopiidae).</title>
        <authorList>
            <person name="Vera A."/>
        </authorList>
    </citation>
    <scope>NUCLEOTIDE SEQUENCE [LARGE SCALE GENOMIC DNA]</scope>
    <source>
        <strain evidence="13 14">NFDCM</strain>
    </source>
</reference>
<evidence type="ECO:0000256" key="3">
    <source>
        <dbReference type="ARBA" id="ARBA00022448"/>
    </source>
</evidence>
<evidence type="ECO:0000313" key="12">
    <source>
        <dbReference type="EMBL" id="KAF7599516.1"/>
    </source>
</evidence>
<evidence type="ECO:0000256" key="5">
    <source>
        <dbReference type="ARBA" id="ARBA00022519"/>
    </source>
</evidence>
<evidence type="ECO:0000256" key="2">
    <source>
        <dbReference type="ARBA" id="ARBA00009477"/>
    </source>
</evidence>
<keyword evidence="5" id="KW-0997">Cell inner membrane</keyword>
<feature type="domain" description="p-hydroxybenzoic acid efflux pump subunit AaeA-like beta-barrel" evidence="11">
    <location>
        <begin position="247"/>
        <end position="336"/>
    </location>
</feature>
<sequence>MNTPNPSPSPASGTRKRGLVILSCAVALAGVAYGTYWYEYGRWHEETDDAYVSGHVVQVTPHVGGTVLAVKAEDTDMVKAGATLIELDPADARVALDQAEASLAQTVREVRTLFANNATLAAQVRVRETEVERWKQDLARRQAIAETGAVALEEIDHARDSLRSAEASLVTAREQLAANRAQTEGTQVTDFPAVQRAGARVEEAWLAVARTHVVAPLDGQIARRNVQVGQRVAPGAPLMAVVPLDSVWVDANFKETQLREMRVGQPVVLTADIYGSKVEYQGRIAGLGAGTGGAFALLPAQNATGNWIKVVQRVPVRISLDPQEIATHPLRVGLSMIVNVDTHSRNGQPVLQSRAEAPRFEAAEAALAQAKARVDEIIRRNLGQQIAARG</sequence>
<dbReference type="PANTHER" id="PTHR30386:SF19">
    <property type="entry name" value="MULTIDRUG EXPORT PROTEIN EMRA-RELATED"/>
    <property type="match status" value="1"/>
</dbReference>
<feature type="domain" description="Multidrug export protein EmrA/FarA alpha-helical hairpin" evidence="10">
    <location>
        <begin position="91"/>
        <end position="211"/>
    </location>
</feature>
<evidence type="ECO:0000313" key="14">
    <source>
        <dbReference type="Proteomes" id="UP000216107"/>
    </source>
</evidence>
<feature type="coiled-coil region" evidence="9">
    <location>
        <begin position="155"/>
        <end position="182"/>
    </location>
</feature>
<dbReference type="Pfam" id="PF25885">
    <property type="entry name" value="HH_EMRA"/>
    <property type="match status" value="1"/>
</dbReference>
<keyword evidence="3" id="KW-0813">Transport</keyword>
<protein>
    <submittedName>
        <fullName evidence="13">EmrA/EmrK family multidrug efflux transporter periplasmic adaptor subunit</fullName>
    </submittedName>
</protein>
<dbReference type="GO" id="GO:0005886">
    <property type="term" value="C:plasma membrane"/>
    <property type="evidence" value="ECO:0007669"/>
    <property type="project" value="UniProtKB-SubCell"/>
</dbReference>
<dbReference type="Gene3D" id="1.10.287.470">
    <property type="entry name" value="Helix hairpin bin"/>
    <property type="match status" value="1"/>
</dbReference>
<proteinExistence type="inferred from homology"/>
<evidence type="ECO:0000259" key="10">
    <source>
        <dbReference type="Pfam" id="PF25885"/>
    </source>
</evidence>
<dbReference type="EMBL" id="NMRN01000008">
    <property type="protein sequence ID" value="PAS94290.1"/>
    <property type="molecule type" value="Genomic_DNA"/>
</dbReference>
<keyword evidence="4" id="KW-1003">Cell membrane</keyword>
<evidence type="ECO:0000256" key="4">
    <source>
        <dbReference type="ARBA" id="ARBA00022475"/>
    </source>
</evidence>
<dbReference type="InterPro" id="IPR058634">
    <property type="entry name" value="AaeA-lik-b-barrel"/>
</dbReference>
<evidence type="ECO:0000256" key="7">
    <source>
        <dbReference type="ARBA" id="ARBA00022989"/>
    </source>
</evidence>
<comment type="subcellular location">
    <subcellularLocation>
        <location evidence="1">Cell inner membrane</location>
        <topology evidence="1">Single-pass membrane protein</topology>
    </subcellularLocation>
</comment>
<dbReference type="EMBL" id="MDUX01000019">
    <property type="protein sequence ID" value="KAF7599516.1"/>
    <property type="molecule type" value="Genomic_DNA"/>
</dbReference>
<keyword evidence="9" id="KW-0175">Coiled coil</keyword>
<comment type="similarity">
    <text evidence="2">Belongs to the membrane fusion protein (MFP) (TC 8.A.1) family.</text>
</comment>
<evidence type="ECO:0000313" key="15">
    <source>
        <dbReference type="Proteomes" id="UP000623509"/>
    </source>
</evidence>
<gene>
    <name evidence="12" type="ORF">BGI27_07530</name>
    <name evidence="13" type="ORF">CGU29_04580</name>
</gene>
<dbReference type="Proteomes" id="UP000216107">
    <property type="component" value="Unassembled WGS sequence"/>
</dbReference>
<organism evidence="13 14">
    <name type="scientific">Candidatus Dactylopiibacterium carminicum</name>
    <dbReference type="NCBI Taxonomy" id="857335"/>
    <lineage>
        <taxon>Bacteria</taxon>
        <taxon>Pseudomonadati</taxon>
        <taxon>Pseudomonadota</taxon>
        <taxon>Betaproteobacteria</taxon>
        <taxon>Rhodocyclales</taxon>
        <taxon>Rhodocyclaceae</taxon>
        <taxon>Candidatus Dactylopiibacterium</taxon>
    </lineage>
</organism>
<evidence type="ECO:0000256" key="9">
    <source>
        <dbReference type="SAM" id="Coils"/>
    </source>
</evidence>
<evidence type="ECO:0000256" key="8">
    <source>
        <dbReference type="ARBA" id="ARBA00023136"/>
    </source>
</evidence>